<proteinExistence type="predicted"/>
<evidence type="ECO:0000313" key="3">
    <source>
        <dbReference type="Proteomes" id="UP000183997"/>
    </source>
</evidence>
<feature type="transmembrane region" description="Helical" evidence="1">
    <location>
        <begin position="102"/>
        <end position="124"/>
    </location>
</feature>
<name>A0A1M6PGD3_9FIRM</name>
<keyword evidence="1" id="KW-0472">Membrane</keyword>
<accession>A0A1M6PGD3</accession>
<keyword evidence="1" id="KW-0812">Transmembrane</keyword>
<dbReference type="EMBL" id="FRAR01000006">
    <property type="protein sequence ID" value="SHK07015.1"/>
    <property type="molecule type" value="Genomic_DNA"/>
</dbReference>
<feature type="transmembrane region" description="Helical" evidence="1">
    <location>
        <begin position="65"/>
        <end position="81"/>
    </location>
</feature>
<reference evidence="3" key="1">
    <citation type="submission" date="2016-11" db="EMBL/GenBank/DDBJ databases">
        <authorList>
            <person name="Varghese N."/>
            <person name="Submissions S."/>
        </authorList>
    </citation>
    <scope>NUCLEOTIDE SEQUENCE [LARGE SCALE GENOMIC DNA]</scope>
    <source>
        <strain evidence="3">DSM 10349</strain>
    </source>
</reference>
<dbReference type="Proteomes" id="UP000183997">
    <property type="component" value="Unassembled WGS sequence"/>
</dbReference>
<organism evidence="2 3">
    <name type="scientific">Desulforamulus aeronauticus DSM 10349</name>
    <dbReference type="NCBI Taxonomy" id="1121421"/>
    <lineage>
        <taxon>Bacteria</taxon>
        <taxon>Bacillati</taxon>
        <taxon>Bacillota</taxon>
        <taxon>Clostridia</taxon>
        <taxon>Eubacteriales</taxon>
        <taxon>Peptococcaceae</taxon>
        <taxon>Desulforamulus</taxon>
    </lineage>
</organism>
<dbReference type="InterPro" id="IPR025664">
    <property type="entry name" value="Spore_III_AC/AD"/>
</dbReference>
<protein>
    <submittedName>
        <fullName evidence="2">Stage III sporulation protein AD</fullName>
    </submittedName>
</protein>
<dbReference type="InterPro" id="IPR014211">
    <property type="entry name" value="Spore_III_AD"/>
</dbReference>
<feature type="transmembrane region" description="Helical" evidence="1">
    <location>
        <begin position="6"/>
        <end position="23"/>
    </location>
</feature>
<keyword evidence="1" id="KW-1133">Transmembrane helix</keyword>
<keyword evidence="3" id="KW-1185">Reference proteome</keyword>
<sequence>MDIFQIVGLGMVVCVLAIILRHQKPPMATLLTMTAGIIIFIIMLPQITAVFSIFRDLSSQANVNMVYMGTILKIVGVAYIADFGSQICRDAGEGALASKIEFAAKIIVLVMAVPIIVAVLQSLLKLVP</sequence>
<dbReference type="STRING" id="1121421.SAMN02745123_00571"/>
<gene>
    <name evidence="2" type="ORF">SAMN02745123_00571</name>
</gene>
<dbReference type="OrthoDB" id="1682150at2"/>
<dbReference type="AlphaFoldDB" id="A0A1M6PGD3"/>
<feature type="transmembrane region" description="Helical" evidence="1">
    <location>
        <begin position="30"/>
        <end position="53"/>
    </location>
</feature>
<dbReference type="NCBIfam" id="TIGR02849">
    <property type="entry name" value="spore_III_AD"/>
    <property type="match status" value="1"/>
</dbReference>
<evidence type="ECO:0000313" key="2">
    <source>
        <dbReference type="EMBL" id="SHK07015.1"/>
    </source>
</evidence>
<dbReference type="RefSeq" id="WP_072910766.1">
    <property type="nucleotide sequence ID" value="NZ_FRAR01000006.1"/>
</dbReference>
<dbReference type="Pfam" id="PF06686">
    <property type="entry name" value="SpoIIIAC"/>
    <property type="match status" value="2"/>
</dbReference>
<evidence type="ECO:0000256" key="1">
    <source>
        <dbReference type="SAM" id="Phobius"/>
    </source>
</evidence>